<feature type="domain" description="Reverse transcriptase/retrotransposon-derived protein RNase H-like" evidence="1">
    <location>
        <begin position="176"/>
        <end position="254"/>
    </location>
</feature>
<reference evidence="2" key="1">
    <citation type="journal article" date="2022" name="Int. J. Mol. Sci.">
        <title>Draft Genome of Tanacetum Coccineum: Genomic Comparison of Closely Related Tanacetum-Family Plants.</title>
        <authorList>
            <person name="Yamashiro T."/>
            <person name="Shiraishi A."/>
            <person name="Nakayama K."/>
            <person name="Satake H."/>
        </authorList>
    </citation>
    <scope>NUCLEOTIDE SEQUENCE</scope>
</reference>
<gene>
    <name evidence="2" type="ORF">Tco_0682904</name>
</gene>
<protein>
    <submittedName>
        <fullName evidence="2">Reverse transcriptase domain-containing protein</fullName>
    </submittedName>
</protein>
<dbReference type="Pfam" id="PF17919">
    <property type="entry name" value="RT_RNaseH_2"/>
    <property type="match status" value="1"/>
</dbReference>
<dbReference type="Gene3D" id="3.30.70.270">
    <property type="match status" value="1"/>
</dbReference>
<evidence type="ECO:0000313" key="2">
    <source>
        <dbReference type="EMBL" id="GJS68339.1"/>
    </source>
</evidence>
<dbReference type="Gene3D" id="2.40.70.10">
    <property type="entry name" value="Acid Proteases"/>
    <property type="match status" value="1"/>
</dbReference>
<dbReference type="PANTHER" id="PTHR34072:SF52">
    <property type="entry name" value="RIBONUCLEASE H"/>
    <property type="match status" value="1"/>
</dbReference>
<dbReference type="PANTHER" id="PTHR34072">
    <property type="entry name" value="ENZYMATIC POLYPROTEIN-RELATED"/>
    <property type="match status" value="1"/>
</dbReference>
<dbReference type="InterPro" id="IPR021109">
    <property type="entry name" value="Peptidase_aspartic_dom_sf"/>
</dbReference>
<evidence type="ECO:0000313" key="3">
    <source>
        <dbReference type="Proteomes" id="UP001151760"/>
    </source>
</evidence>
<evidence type="ECO:0000259" key="1">
    <source>
        <dbReference type="Pfam" id="PF17919"/>
    </source>
</evidence>
<accession>A0ABQ4XSR1</accession>
<dbReference type="Proteomes" id="UP001151760">
    <property type="component" value="Unassembled WGS sequence"/>
</dbReference>
<dbReference type="SUPFAM" id="SSF56672">
    <property type="entry name" value="DNA/RNA polymerases"/>
    <property type="match status" value="1"/>
</dbReference>
<reference evidence="2" key="2">
    <citation type="submission" date="2022-01" db="EMBL/GenBank/DDBJ databases">
        <authorList>
            <person name="Yamashiro T."/>
            <person name="Shiraishi A."/>
            <person name="Satake H."/>
            <person name="Nakayama K."/>
        </authorList>
    </citation>
    <scope>NUCLEOTIDE SEQUENCE</scope>
</reference>
<keyword evidence="2" id="KW-0695">RNA-directed DNA polymerase</keyword>
<dbReference type="GO" id="GO:0003964">
    <property type="term" value="F:RNA-directed DNA polymerase activity"/>
    <property type="evidence" value="ECO:0007669"/>
    <property type="project" value="UniProtKB-KW"/>
</dbReference>
<keyword evidence="2" id="KW-0808">Transferase</keyword>
<sequence>MLVAGLDPRGRVTLAKAKSNPSEAQHKFIPSFTSTRADFSFISTNYVPLLNVKPSTLRPGYVIEVANGKKVETDKIIRGCILELGDSLFTINLILFGYGSFDVIKRMDWLCRYKAEIVCHEKVVRIHLASGKILLSKEDHEVHLKIVLELLKKEMLFAKFSKCEFWPQEKNQKYEWGMEQEEAFQTLKDNLCNAPILSLLDGPKDFVVYCDASNQGFGCVLMQRGKVITYASRQLKIHKKNYNTHNLELEAVVFV</sequence>
<dbReference type="InterPro" id="IPR041577">
    <property type="entry name" value="RT_RNaseH_2"/>
</dbReference>
<dbReference type="EMBL" id="BQNB010009782">
    <property type="protein sequence ID" value="GJS68339.1"/>
    <property type="molecule type" value="Genomic_DNA"/>
</dbReference>
<dbReference type="InterPro" id="IPR043128">
    <property type="entry name" value="Rev_trsase/Diguanyl_cyclase"/>
</dbReference>
<keyword evidence="2" id="KW-0548">Nucleotidyltransferase</keyword>
<name>A0ABQ4XSR1_9ASTR</name>
<organism evidence="2 3">
    <name type="scientific">Tanacetum coccineum</name>
    <dbReference type="NCBI Taxonomy" id="301880"/>
    <lineage>
        <taxon>Eukaryota</taxon>
        <taxon>Viridiplantae</taxon>
        <taxon>Streptophyta</taxon>
        <taxon>Embryophyta</taxon>
        <taxon>Tracheophyta</taxon>
        <taxon>Spermatophyta</taxon>
        <taxon>Magnoliopsida</taxon>
        <taxon>eudicotyledons</taxon>
        <taxon>Gunneridae</taxon>
        <taxon>Pentapetalae</taxon>
        <taxon>asterids</taxon>
        <taxon>campanulids</taxon>
        <taxon>Asterales</taxon>
        <taxon>Asteraceae</taxon>
        <taxon>Asteroideae</taxon>
        <taxon>Anthemideae</taxon>
        <taxon>Anthemidinae</taxon>
        <taxon>Tanacetum</taxon>
    </lineage>
</organism>
<dbReference type="InterPro" id="IPR043502">
    <property type="entry name" value="DNA/RNA_pol_sf"/>
</dbReference>
<comment type="caution">
    <text evidence="2">The sequence shown here is derived from an EMBL/GenBank/DDBJ whole genome shotgun (WGS) entry which is preliminary data.</text>
</comment>
<dbReference type="CDD" id="cd00303">
    <property type="entry name" value="retropepsin_like"/>
    <property type="match status" value="1"/>
</dbReference>
<proteinExistence type="predicted"/>
<keyword evidence="3" id="KW-1185">Reference proteome</keyword>
<dbReference type="Pfam" id="PF08284">
    <property type="entry name" value="RVP_2"/>
    <property type="match status" value="1"/>
</dbReference>